<dbReference type="Pfam" id="PF09380">
    <property type="entry name" value="FERM_C"/>
    <property type="match status" value="1"/>
</dbReference>
<dbReference type="CDD" id="cd13195">
    <property type="entry name" value="FERM_C_MYLIP_IDOL"/>
    <property type="match status" value="1"/>
</dbReference>
<dbReference type="Proteomes" id="UP000007879">
    <property type="component" value="Unassembled WGS sequence"/>
</dbReference>
<evidence type="ECO:0000256" key="10">
    <source>
        <dbReference type="PROSITE-ProRule" id="PRU00175"/>
    </source>
</evidence>
<feature type="domain" description="FERM" evidence="12">
    <location>
        <begin position="8"/>
        <end position="290"/>
    </location>
</feature>
<evidence type="ECO:0000256" key="3">
    <source>
        <dbReference type="ARBA" id="ARBA00004906"/>
    </source>
</evidence>
<dbReference type="InterPro" id="IPR019749">
    <property type="entry name" value="Band_41_domain"/>
</dbReference>
<organism evidence="14">
    <name type="scientific">Amphimedon queenslandica</name>
    <name type="common">Sponge</name>
    <dbReference type="NCBI Taxonomy" id="400682"/>
    <lineage>
        <taxon>Eukaryota</taxon>
        <taxon>Metazoa</taxon>
        <taxon>Porifera</taxon>
        <taxon>Demospongiae</taxon>
        <taxon>Heteroscleromorpha</taxon>
        <taxon>Haplosclerida</taxon>
        <taxon>Niphatidae</taxon>
        <taxon>Amphimedon</taxon>
    </lineage>
</organism>
<dbReference type="Gene3D" id="1.20.80.10">
    <property type="match status" value="1"/>
</dbReference>
<dbReference type="InterPro" id="IPR018979">
    <property type="entry name" value="FERM_N"/>
</dbReference>
<dbReference type="InterPro" id="IPR013083">
    <property type="entry name" value="Znf_RING/FYVE/PHD"/>
</dbReference>
<dbReference type="InterPro" id="IPR011993">
    <property type="entry name" value="PH-like_dom_sf"/>
</dbReference>
<evidence type="ECO:0000256" key="7">
    <source>
        <dbReference type="ARBA" id="ARBA00022771"/>
    </source>
</evidence>
<dbReference type="EnsemblMetazoa" id="Aqu2.1.29382_001">
    <property type="protein sequence ID" value="Aqu2.1.29382_001"/>
    <property type="gene ID" value="Aqu2.1.29382"/>
</dbReference>
<feature type="domain" description="RING-type" evidence="13">
    <location>
        <begin position="498"/>
        <end position="533"/>
    </location>
</feature>
<dbReference type="GO" id="GO:0008270">
    <property type="term" value="F:zinc ion binding"/>
    <property type="evidence" value="ECO:0007669"/>
    <property type="project" value="UniProtKB-KW"/>
</dbReference>
<dbReference type="InParanoid" id="A0A1X7UPP2"/>
<dbReference type="PRINTS" id="PR00935">
    <property type="entry name" value="BAND41"/>
</dbReference>
<sequence length="547" mass="61733">MPLSKPLRSVLVTLPNSVVHNFNLPESATGMDCLEMICSQLGVVEVDYFGLRYIDHHGIYLWVNLRMNLAVQIKTASPAQLYLKVKYFVDPQTLQQPSTKHLFYLQIKSLMAKGQLPIPVKEAPKFGALIAQSDFGNSSSLSNKLCYPQYFKDWAPGIARGIAKEHSKLNGIETTDAENLFLTKAFKLENWGVTYVKATNTEDNSSCYVGIGGLHIRICNTQWRLVKKISYDYLQEASFRNKIFTISYRSVGHQGEHIDKQLFFRCPHHRIARYLFRLLTEDHTFFCHETVSERVLDHVRIRPWQQVCKKYFGRTYHRIYHFDVVRTQHEAYSHAWERLHQVNQESLNSRLATVSSAAAPSNGAAGSNDTGSSSQSSERGENLTSFTDNESNRDCIDTNVLLPESPSEFSRVNLIQFGLSKSSCDIAKELLETPEDPNTSSLIDSELQTTSKQDPSKDESETTPPPPQTERRGSVCLTKEGTIKLGQFIQKIVDSKLCRVCMDSPVSAVFCPCGHLISCYKCALECTQCPLCRSTIAYVQYVYGSGL</sequence>
<dbReference type="EC" id="2.3.2.27" evidence="4"/>
<dbReference type="SUPFAM" id="SSF57850">
    <property type="entry name" value="RING/U-box"/>
    <property type="match status" value="1"/>
</dbReference>
<evidence type="ECO:0000256" key="11">
    <source>
        <dbReference type="SAM" id="MobiDB-lite"/>
    </source>
</evidence>
<dbReference type="InterPro" id="IPR018980">
    <property type="entry name" value="FERM_PH-like_C"/>
</dbReference>
<name>A0A1X7UPP2_AMPQE</name>
<dbReference type="GO" id="GO:0006511">
    <property type="term" value="P:ubiquitin-dependent protein catabolic process"/>
    <property type="evidence" value="ECO:0007669"/>
    <property type="project" value="TreeGrafter"/>
</dbReference>
<dbReference type="EnsemblMetazoa" id="XM_019997621.1">
    <property type="protein sequence ID" value="XP_019853180.1"/>
    <property type="gene ID" value="LOC109582725"/>
</dbReference>
<accession>A0A1X7UPP2</accession>
<evidence type="ECO:0000259" key="12">
    <source>
        <dbReference type="PROSITE" id="PS50057"/>
    </source>
</evidence>
<comment type="subcellular location">
    <subcellularLocation>
        <location evidence="2">Cytoplasm</location>
    </subcellularLocation>
</comment>
<feature type="region of interest" description="Disordered" evidence="11">
    <location>
        <begin position="353"/>
        <end position="391"/>
    </location>
</feature>
<feature type="compositionally biased region" description="Polar residues" evidence="11">
    <location>
        <begin position="436"/>
        <end position="453"/>
    </location>
</feature>
<dbReference type="Pfam" id="PF13920">
    <property type="entry name" value="zf-C3HC4_3"/>
    <property type="match status" value="1"/>
</dbReference>
<keyword evidence="15" id="KW-1185">Reference proteome</keyword>
<dbReference type="InterPro" id="IPR035963">
    <property type="entry name" value="FERM_2"/>
</dbReference>
<dbReference type="STRING" id="400682.A0A1X7UPP2"/>
<comment type="pathway">
    <text evidence="3">Protein modification; protein ubiquitination.</text>
</comment>
<dbReference type="Gene3D" id="3.10.20.90">
    <property type="entry name" value="Phosphatidylinositol 3-kinase Catalytic Subunit, Chain A, domain 1"/>
    <property type="match status" value="1"/>
</dbReference>
<dbReference type="CDD" id="cd16510">
    <property type="entry name" value="RING-HC_IAPs"/>
    <property type="match status" value="1"/>
</dbReference>
<dbReference type="InterPro" id="IPR029071">
    <property type="entry name" value="Ubiquitin-like_domsf"/>
</dbReference>
<evidence type="ECO:0000259" key="13">
    <source>
        <dbReference type="PROSITE" id="PS50089"/>
    </source>
</evidence>
<dbReference type="InterPro" id="IPR000299">
    <property type="entry name" value="FERM_domain"/>
</dbReference>
<gene>
    <name evidence="14" type="primary">109582725</name>
</gene>
<dbReference type="PROSITE" id="PS50057">
    <property type="entry name" value="FERM_3"/>
    <property type="match status" value="1"/>
</dbReference>
<dbReference type="eggNOG" id="ENOG502QV76">
    <property type="taxonomic scope" value="Eukaryota"/>
</dbReference>
<dbReference type="Pfam" id="PF00373">
    <property type="entry name" value="FERM_M"/>
    <property type="match status" value="1"/>
</dbReference>
<evidence type="ECO:0000256" key="4">
    <source>
        <dbReference type="ARBA" id="ARBA00012483"/>
    </source>
</evidence>
<dbReference type="PANTHER" id="PTHR23280:SF13">
    <property type="entry name" value="E3 UBIQUITIN-PROTEIN LIGASE MYLIP"/>
    <property type="match status" value="1"/>
</dbReference>
<evidence type="ECO:0000256" key="2">
    <source>
        <dbReference type="ARBA" id="ARBA00004496"/>
    </source>
</evidence>
<keyword evidence="5" id="KW-0963">Cytoplasm</keyword>
<keyword evidence="6" id="KW-0808">Transferase</keyword>
<dbReference type="GO" id="GO:0061630">
    <property type="term" value="F:ubiquitin protein ligase activity"/>
    <property type="evidence" value="ECO:0007669"/>
    <property type="project" value="UniProtKB-EC"/>
</dbReference>
<dbReference type="GO" id="GO:0016567">
    <property type="term" value="P:protein ubiquitination"/>
    <property type="evidence" value="ECO:0007669"/>
    <property type="project" value="UniProtKB-UniPathway"/>
</dbReference>
<keyword evidence="7 10" id="KW-0863">Zinc-finger</keyword>
<evidence type="ECO:0000256" key="6">
    <source>
        <dbReference type="ARBA" id="ARBA00022679"/>
    </source>
</evidence>
<dbReference type="Gene3D" id="3.30.40.10">
    <property type="entry name" value="Zinc/RING finger domain, C3HC4 (zinc finger)"/>
    <property type="match status" value="1"/>
</dbReference>
<protein>
    <recommendedName>
        <fullName evidence="4">RING-type E3 ubiquitin transferase</fullName>
        <ecNumber evidence="4">2.3.2.27</ecNumber>
    </recommendedName>
</protein>
<evidence type="ECO:0000256" key="5">
    <source>
        <dbReference type="ARBA" id="ARBA00022490"/>
    </source>
</evidence>
<dbReference type="OrthoDB" id="10037309at2759"/>
<dbReference type="SUPFAM" id="SSF50729">
    <property type="entry name" value="PH domain-like"/>
    <property type="match status" value="1"/>
</dbReference>
<feature type="region of interest" description="Disordered" evidence="11">
    <location>
        <begin position="434"/>
        <end position="473"/>
    </location>
</feature>
<proteinExistence type="predicted"/>
<dbReference type="InterPro" id="IPR001841">
    <property type="entry name" value="Znf_RING"/>
</dbReference>
<dbReference type="SUPFAM" id="SSF54236">
    <property type="entry name" value="Ubiquitin-like"/>
    <property type="match status" value="1"/>
</dbReference>
<dbReference type="Gene3D" id="2.30.29.30">
    <property type="entry name" value="Pleckstrin-homology domain (PH domain)/Phosphotyrosine-binding domain (PTB)"/>
    <property type="match status" value="1"/>
</dbReference>
<dbReference type="CDD" id="cd14473">
    <property type="entry name" value="FERM_B-lobe"/>
    <property type="match status" value="1"/>
</dbReference>
<evidence type="ECO:0000313" key="14">
    <source>
        <dbReference type="EnsemblMetazoa" id="Aqu2.1.29382_001"/>
    </source>
</evidence>
<dbReference type="UniPathway" id="UPA00143"/>
<evidence type="ECO:0000256" key="9">
    <source>
        <dbReference type="ARBA" id="ARBA00022833"/>
    </source>
</evidence>
<dbReference type="InterPro" id="IPR014352">
    <property type="entry name" value="FERM/acyl-CoA-bd_prot_sf"/>
</dbReference>
<dbReference type="InterPro" id="IPR019748">
    <property type="entry name" value="FERM_central"/>
</dbReference>
<dbReference type="Pfam" id="PF09379">
    <property type="entry name" value="FERM_N"/>
    <property type="match status" value="1"/>
</dbReference>
<keyword evidence="9" id="KW-0862">Zinc</keyword>
<reference evidence="15" key="1">
    <citation type="journal article" date="2010" name="Nature">
        <title>The Amphimedon queenslandica genome and the evolution of animal complexity.</title>
        <authorList>
            <person name="Srivastava M."/>
            <person name="Simakov O."/>
            <person name="Chapman J."/>
            <person name="Fahey B."/>
            <person name="Gauthier M.E."/>
            <person name="Mitros T."/>
            <person name="Richards G.S."/>
            <person name="Conaco C."/>
            <person name="Dacre M."/>
            <person name="Hellsten U."/>
            <person name="Larroux C."/>
            <person name="Putnam N.H."/>
            <person name="Stanke M."/>
            <person name="Adamska M."/>
            <person name="Darling A."/>
            <person name="Degnan S.M."/>
            <person name="Oakley T.H."/>
            <person name="Plachetzki D.C."/>
            <person name="Zhai Y."/>
            <person name="Adamski M."/>
            <person name="Calcino A."/>
            <person name="Cummins S.F."/>
            <person name="Goodstein D.M."/>
            <person name="Harris C."/>
            <person name="Jackson D.J."/>
            <person name="Leys S.P."/>
            <person name="Shu S."/>
            <person name="Woodcroft B.J."/>
            <person name="Vervoort M."/>
            <person name="Kosik K.S."/>
            <person name="Manning G."/>
            <person name="Degnan B.M."/>
            <person name="Rokhsar D.S."/>
        </authorList>
    </citation>
    <scope>NUCLEOTIDE SEQUENCE [LARGE SCALE GENOMIC DNA]</scope>
</reference>
<dbReference type="PANTHER" id="PTHR23280">
    <property type="entry name" value="4.1 G PROTEIN"/>
    <property type="match status" value="1"/>
</dbReference>
<keyword evidence="7 10" id="KW-0479">Metal-binding</keyword>
<comment type="catalytic activity">
    <reaction evidence="1">
        <text>S-ubiquitinyl-[E2 ubiquitin-conjugating enzyme]-L-cysteine + [acceptor protein]-L-lysine = [E2 ubiquitin-conjugating enzyme]-L-cysteine + N(6)-ubiquitinyl-[acceptor protein]-L-lysine.</text>
        <dbReference type="EC" id="2.3.2.27"/>
    </reaction>
</comment>
<keyword evidence="8" id="KW-0833">Ubl conjugation pathway</keyword>
<dbReference type="PROSITE" id="PS50089">
    <property type="entry name" value="ZF_RING_2"/>
    <property type="match status" value="1"/>
</dbReference>
<dbReference type="InterPro" id="IPR041790">
    <property type="entry name" value="MYLIP_FERM_C"/>
</dbReference>
<evidence type="ECO:0000256" key="1">
    <source>
        <dbReference type="ARBA" id="ARBA00000900"/>
    </source>
</evidence>
<evidence type="ECO:0000256" key="8">
    <source>
        <dbReference type="ARBA" id="ARBA00022786"/>
    </source>
</evidence>
<dbReference type="SUPFAM" id="SSF47031">
    <property type="entry name" value="Second domain of FERM"/>
    <property type="match status" value="1"/>
</dbReference>
<dbReference type="OMA" id="RSITETH"/>
<reference evidence="14" key="2">
    <citation type="submission" date="2017-05" db="UniProtKB">
        <authorList>
            <consortium name="EnsemblMetazoa"/>
        </authorList>
    </citation>
    <scope>IDENTIFICATION</scope>
</reference>
<dbReference type="AlphaFoldDB" id="A0A1X7UPP2"/>
<dbReference type="GO" id="GO:0005737">
    <property type="term" value="C:cytoplasm"/>
    <property type="evidence" value="ECO:0007669"/>
    <property type="project" value="UniProtKB-SubCell"/>
</dbReference>
<evidence type="ECO:0000313" key="15">
    <source>
        <dbReference type="Proteomes" id="UP000007879"/>
    </source>
</evidence>
<dbReference type="SMART" id="SM00295">
    <property type="entry name" value="B41"/>
    <property type="match status" value="1"/>
</dbReference>
<dbReference type="CDD" id="cd01765">
    <property type="entry name" value="FERM_F0_F1"/>
    <property type="match status" value="1"/>
</dbReference>
<feature type="compositionally biased region" description="Low complexity" evidence="11">
    <location>
        <begin position="355"/>
        <end position="377"/>
    </location>
</feature>
<dbReference type="KEGG" id="aqu:109582725"/>